<evidence type="ECO:0000313" key="2">
    <source>
        <dbReference type="EMBL" id="SMC92669.1"/>
    </source>
</evidence>
<dbReference type="SUPFAM" id="SSF82649">
    <property type="entry name" value="SufE/NifU"/>
    <property type="match status" value="1"/>
</dbReference>
<dbReference type="Gene3D" id="3.30.390.50">
    <property type="entry name" value="CO dehydrogenase flavoprotein, C-terminal domain"/>
    <property type="match status" value="1"/>
</dbReference>
<sequence>MKTWRLLDTPPMTAAENMALDDALLELKGKGRSPNTVHFLQFAPRSVLVGFHQSVSEEIRTGYCREKGIEINRRITGGGAIFFDESQIGWEVICDKQFFNQSFVTDKLFSILCEPVVTALDMLGVRACFRPRNDIEINGRKISGTGGTESEGAFLFHGSLLTDFDVDTMLKSLKIPVEKLRDKEIDSVKERVTCLKWELGYTPTPEEIKTAICRGFERHLKIKLVAGGLTDDEKLLFQKKLPYYQSRSWIDQVKPQYHKREAFQGIYKCSAGLIRLTLVVNLLKQRLKDIYITGDFLSFPSSALFDLESQLRGMRLDREHIKQEICQFFDQGKIRIPGMTAVDFIKPLELAFEQISITKSGIPLEHCN</sequence>
<dbReference type="GO" id="GO:0016874">
    <property type="term" value="F:ligase activity"/>
    <property type="evidence" value="ECO:0007669"/>
    <property type="project" value="UniProtKB-KW"/>
</dbReference>
<name>A0A1W2D5B8_9BACT</name>
<accession>A0A1W2D5B8</accession>
<organism evidence="2 3">
    <name type="scientific">Desulfocicer vacuolatum DSM 3385</name>
    <dbReference type="NCBI Taxonomy" id="1121400"/>
    <lineage>
        <taxon>Bacteria</taxon>
        <taxon>Pseudomonadati</taxon>
        <taxon>Thermodesulfobacteriota</taxon>
        <taxon>Desulfobacteria</taxon>
        <taxon>Desulfobacterales</taxon>
        <taxon>Desulfobacteraceae</taxon>
        <taxon>Desulfocicer</taxon>
    </lineage>
</organism>
<keyword evidence="2" id="KW-0436">Ligase</keyword>
<dbReference type="OrthoDB" id="9787898at2"/>
<dbReference type="AlphaFoldDB" id="A0A1W2D5B8"/>
<protein>
    <submittedName>
        <fullName evidence="2">Lipoate-protein ligase A</fullName>
    </submittedName>
</protein>
<dbReference type="Gene3D" id="3.30.930.10">
    <property type="entry name" value="Bira Bifunctional Protein, Domain 2"/>
    <property type="match status" value="1"/>
</dbReference>
<dbReference type="SUPFAM" id="SSF55681">
    <property type="entry name" value="Class II aaRS and biotin synthetases"/>
    <property type="match status" value="1"/>
</dbReference>
<evidence type="ECO:0000313" key="3">
    <source>
        <dbReference type="Proteomes" id="UP000192418"/>
    </source>
</evidence>
<proteinExistence type="predicted"/>
<dbReference type="STRING" id="1121400.SAMN02746065_11588"/>
<dbReference type="EMBL" id="FWXY01000015">
    <property type="protein sequence ID" value="SMC92669.1"/>
    <property type="molecule type" value="Genomic_DNA"/>
</dbReference>
<dbReference type="PANTHER" id="PTHR43679">
    <property type="entry name" value="OCTANOYLTRANSFERASE LIPM-RELATED"/>
    <property type="match status" value="1"/>
</dbReference>
<dbReference type="PROSITE" id="PS51733">
    <property type="entry name" value="BPL_LPL_CATALYTIC"/>
    <property type="match status" value="1"/>
</dbReference>
<dbReference type="InterPro" id="IPR004143">
    <property type="entry name" value="BPL_LPL_catalytic"/>
</dbReference>
<dbReference type="PANTHER" id="PTHR43679:SF2">
    <property type="entry name" value="OCTANOYL-[GCVH]:PROTEIN N-OCTANOYLTRANSFERASE"/>
    <property type="match status" value="1"/>
</dbReference>
<dbReference type="InterPro" id="IPR045864">
    <property type="entry name" value="aa-tRNA-synth_II/BPL/LPL"/>
</dbReference>
<reference evidence="2 3" key="1">
    <citation type="submission" date="2017-04" db="EMBL/GenBank/DDBJ databases">
        <authorList>
            <person name="Afonso C.L."/>
            <person name="Miller P.J."/>
            <person name="Scott M.A."/>
            <person name="Spackman E."/>
            <person name="Goraichik I."/>
            <person name="Dimitrov K.M."/>
            <person name="Suarez D.L."/>
            <person name="Swayne D.E."/>
        </authorList>
    </citation>
    <scope>NUCLEOTIDE SEQUENCE [LARGE SCALE GENOMIC DNA]</scope>
    <source>
        <strain evidence="2 3">DSM 3385</strain>
    </source>
</reference>
<dbReference type="Pfam" id="PF21948">
    <property type="entry name" value="LplA-B_cat"/>
    <property type="match status" value="1"/>
</dbReference>
<keyword evidence="3" id="KW-1185">Reference proteome</keyword>
<dbReference type="UniPathway" id="UPA00537">
    <property type="reaction ID" value="UER00594"/>
</dbReference>
<dbReference type="InterPro" id="IPR050664">
    <property type="entry name" value="Octanoyltrans_LipM/LipL"/>
</dbReference>
<gene>
    <name evidence="2" type="ORF">SAMN02746065_11588</name>
</gene>
<dbReference type="Proteomes" id="UP000192418">
    <property type="component" value="Unassembled WGS sequence"/>
</dbReference>
<feature type="domain" description="BPL/LPL catalytic" evidence="1">
    <location>
        <begin position="31"/>
        <end position="224"/>
    </location>
</feature>
<dbReference type="CDD" id="cd16443">
    <property type="entry name" value="LplA"/>
    <property type="match status" value="1"/>
</dbReference>
<evidence type="ECO:0000259" key="1">
    <source>
        <dbReference type="PROSITE" id="PS51733"/>
    </source>
</evidence>